<keyword evidence="4 7" id="KW-0704">Schiff base</keyword>
<reference evidence="8 9" key="1">
    <citation type="journal article" date="2015" name="Genome Announc.">
        <title>Complete Genome Sequence of Spiroplasma litorale TN-1T (DSM 21781), a Bacterium Isolated from a Green-Eyed Horsefly (Tabanus nigrovittatus).</title>
        <authorList>
            <person name="Lo W.S."/>
            <person name="Lai Y.C."/>
            <person name="Lien Y.W."/>
            <person name="Wang T.H."/>
            <person name="Kuo C.H."/>
        </authorList>
    </citation>
    <scope>NUCLEOTIDE SEQUENCE [LARGE SCALE GENOMIC DNA]</scope>
    <source>
        <strain evidence="8 9">TN-1</strain>
    </source>
</reference>
<dbReference type="EMBL" id="CP012357">
    <property type="protein sequence ID" value="AKX34051.1"/>
    <property type="molecule type" value="Genomic_DNA"/>
</dbReference>
<dbReference type="HAMAP" id="MF_00114">
    <property type="entry name" value="DeoC_type1"/>
    <property type="match status" value="1"/>
</dbReference>
<dbReference type="STRING" id="216942.SLITO_v1c03980"/>
<feature type="active site" description="Proton donor/acceptor" evidence="7">
    <location>
        <position position="181"/>
    </location>
</feature>
<evidence type="ECO:0000256" key="1">
    <source>
        <dbReference type="ARBA" id="ARBA00010936"/>
    </source>
</evidence>
<evidence type="ECO:0000256" key="2">
    <source>
        <dbReference type="ARBA" id="ARBA00022490"/>
    </source>
</evidence>
<dbReference type="KEGG" id="sll:SLITO_v1c03980"/>
<dbReference type="NCBIfam" id="TIGR00126">
    <property type="entry name" value="deoC"/>
    <property type="match status" value="1"/>
</dbReference>
<gene>
    <name evidence="7 8" type="primary">deoC</name>
    <name evidence="8" type="ORF">SLITO_v1c03980</name>
</gene>
<dbReference type="GO" id="GO:0004139">
    <property type="term" value="F:deoxyribose-phosphate aldolase activity"/>
    <property type="evidence" value="ECO:0007669"/>
    <property type="project" value="UniProtKB-UniRule"/>
</dbReference>
<dbReference type="InterPro" id="IPR002915">
    <property type="entry name" value="DeoC/FbaB/LacD_aldolase"/>
</dbReference>
<proteinExistence type="inferred from homology"/>
<accession>A0A0K1W1J2</accession>
<dbReference type="Gene3D" id="3.20.20.70">
    <property type="entry name" value="Aldolase class I"/>
    <property type="match status" value="1"/>
</dbReference>
<dbReference type="GO" id="GO:0006018">
    <property type="term" value="P:2-deoxyribose 1-phosphate catabolic process"/>
    <property type="evidence" value="ECO:0007669"/>
    <property type="project" value="UniProtKB-UniRule"/>
</dbReference>
<dbReference type="GO" id="GO:0009264">
    <property type="term" value="P:deoxyribonucleotide catabolic process"/>
    <property type="evidence" value="ECO:0007669"/>
    <property type="project" value="UniProtKB-UniRule"/>
</dbReference>
<protein>
    <recommendedName>
        <fullName evidence="7">Deoxyribose-phosphate aldolase</fullName>
        <shortName evidence="7">DERA</shortName>
        <ecNumber evidence="7">4.1.2.4</ecNumber>
    </recommendedName>
    <alternativeName>
        <fullName evidence="7">2-deoxy-D-ribose 5-phosphate aldolase</fullName>
    </alternativeName>
    <alternativeName>
        <fullName evidence="7">Phosphodeoxyriboaldolase</fullName>
        <shortName evidence="7">Deoxyriboaldolase</shortName>
    </alternativeName>
</protein>
<dbReference type="SMART" id="SM01133">
    <property type="entry name" value="DeoC"/>
    <property type="match status" value="1"/>
</dbReference>
<evidence type="ECO:0000256" key="5">
    <source>
        <dbReference type="ARBA" id="ARBA00048791"/>
    </source>
</evidence>
<feature type="active site" description="Schiff-base intermediate with acetaldehyde" evidence="7">
    <location>
        <position position="152"/>
    </location>
</feature>
<dbReference type="PANTHER" id="PTHR10889:SF1">
    <property type="entry name" value="DEOXYRIBOSE-PHOSPHATE ALDOLASE"/>
    <property type="match status" value="1"/>
</dbReference>
<organism evidence="8 9">
    <name type="scientific">Spiroplasma litorale</name>
    <dbReference type="NCBI Taxonomy" id="216942"/>
    <lineage>
        <taxon>Bacteria</taxon>
        <taxon>Bacillati</taxon>
        <taxon>Mycoplasmatota</taxon>
        <taxon>Mollicutes</taxon>
        <taxon>Entomoplasmatales</taxon>
        <taxon>Spiroplasmataceae</taxon>
        <taxon>Spiroplasma</taxon>
    </lineage>
</organism>
<dbReference type="UniPathway" id="UPA00002">
    <property type="reaction ID" value="UER00468"/>
</dbReference>
<dbReference type="FunFam" id="3.20.20.70:FF:000044">
    <property type="entry name" value="Deoxyribose-phosphate aldolase"/>
    <property type="match status" value="1"/>
</dbReference>
<dbReference type="RefSeq" id="WP_075058145.1">
    <property type="nucleotide sequence ID" value="NZ_CP012357.1"/>
</dbReference>
<sequence>MKNLNKYIDHTVLKPDATLEDIKKICNEAIENNFATVCINPFRISDAKRILLNKNVGITTVIGFPLGANLTDTKVFETKKAIEDGATEIDMVINIGAVKDQNWDYVYNDIKKVKEVAKDKVVKVILENCLLTKEEIVKCCEIALKANVDFVKTSTGFSKSGATFDDVKLMKSVVKDICKVKAAGGVRTTEDAIKMIENGADRLGTSGGVQIVNGESNKNNY</sequence>
<dbReference type="InterPro" id="IPR013785">
    <property type="entry name" value="Aldolase_TIM"/>
</dbReference>
<dbReference type="GO" id="GO:0005737">
    <property type="term" value="C:cytoplasm"/>
    <property type="evidence" value="ECO:0007669"/>
    <property type="project" value="UniProtKB-SubCell"/>
</dbReference>
<feature type="active site" description="Proton donor/acceptor" evidence="7">
    <location>
        <position position="90"/>
    </location>
</feature>
<dbReference type="PATRIC" id="fig|216942.3.peg.401"/>
<dbReference type="PANTHER" id="PTHR10889">
    <property type="entry name" value="DEOXYRIBOSE-PHOSPHATE ALDOLASE"/>
    <property type="match status" value="1"/>
</dbReference>
<dbReference type="CDD" id="cd00959">
    <property type="entry name" value="DeoC"/>
    <property type="match status" value="1"/>
</dbReference>
<comment type="subcellular location">
    <subcellularLocation>
        <location evidence="7">Cytoplasm</location>
    </subcellularLocation>
</comment>
<evidence type="ECO:0000256" key="3">
    <source>
        <dbReference type="ARBA" id="ARBA00023239"/>
    </source>
</evidence>
<evidence type="ECO:0000313" key="8">
    <source>
        <dbReference type="EMBL" id="AKX34051.1"/>
    </source>
</evidence>
<keyword evidence="3 7" id="KW-0456">Lyase</keyword>
<comment type="pathway">
    <text evidence="7">Carbohydrate degradation; 2-deoxy-D-ribose 1-phosphate degradation; D-glyceraldehyde 3-phosphate and acetaldehyde from 2-deoxy-alpha-D-ribose 1-phosphate: step 2/2.</text>
</comment>
<comment type="catalytic activity">
    <reaction evidence="5 7">
        <text>2-deoxy-D-ribose 5-phosphate = D-glyceraldehyde 3-phosphate + acetaldehyde</text>
        <dbReference type="Rhea" id="RHEA:12821"/>
        <dbReference type="ChEBI" id="CHEBI:15343"/>
        <dbReference type="ChEBI" id="CHEBI:59776"/>
        <dbReference type="ChEBI" id="CHEBI:62877"/>
        <dbReference type="EC" id="4.1.2.4"/>
    </reaction>
</comment>
<dbReference type="PIRSF" id="PIRSF001357">
    <property type="entry name" value="DeoC"/>
    <property type="match status" value="1"/>
</dbReference>
<comment type="function">
    <text evidence="6 7">Catalyzes a reversible aldol reaction between acetaldehyde and D-glyceraldehyde 3-phosphate to generate 2-deoxy-D-ribose 5-phosphate.</text>
</comment>
<evidence type="ECO:0000256" key="7">
    <source>
        <dbReference type="HAMAP-Rule" id="MF_00114"/>
    </source>
</evidence>
<name>A0A0K1W1J2_9MOLU</name>
<keyword evidence="9" id="KW-1185">Reference proteome</keyword>
<dbReference type="Proteomes" id="UP000067476">
    <property type="component" value="Chromosome"/>
</dbReference>
<dbReference type="AlphaFoldDB" id="A0A0K1W1J2"/>
<dbReference type="SUPFAM" id="SSF51569">
    <property type="entry name" value="Aldolase"/>
    <property type="match status" value="1"/>
</dbReference>
<evidence type="ECO:0000313" key="9">
    <source>
        <dbReference type="Proteomes" id="UP000067476"/>
    </source>
</evidence>
<dbReference type="InterPro" id="IPR011343">
    <property type="entry name" value="DeoC"/>
</dbReference>
<evidence type="ECO:0000256" key="4">
    <source>
        <dbReference type="ARBA" id="ARBA00023270"/>
    </source>
</evidence>
<dbReference type="OrthoDB" id="9778711at2"/>
<keyword evidence="2 7" id="KW-0963">Cytoplasm</keyword>
<comment type="similarity">
    <text evidence="1 7">Belongs to the DeoC/FbaB aldolase family. DeoC type 1 subfamily.</text>
</comment>
<evidence type="ECO:0000256" key="6">
    <source>
        <dbReference type="ARBA" id="ARBA00056337"/>
    </source>
</evidence>
<dbReference type="InterPro" id="IPR028581">
    <property type="entry name" value="DeoC_typeI"/>
</dbReference>
<dbReference type="Pfam" id="PF01791">
    <property type="entry name" value="DeoC"/>
    <property type="match status" value="1"/>
</dbReference>
<dbReference type="EC" id="4.1.2.4" evidence="7"/>
<dbReference type="GO" id="GO:0016052">
    <property type="term" value="P:carbohydrate catabolic process"/>
    <property type="evidence" value="ECO:0007669"/>
    <property type="project" value="TreeGrafter"/>
</dbReference>